<gene>
    <name evidence="1" type="ORF">NVV43_02955</name>
</gene>
<name>A0AAW5MNL3_9ESCH</name>
<reference evidence="1" key="1">
    <citation type="submission" date="2022-07" db="EMBL/GenBank/DDBJ databases">
        <title>Diversity of ethanolamine utilization by human commensal Escherichia coli.</title>
        <authorList>
            <person name="Jubelin G."/>
        </authorList>
    </citation>
    <scope>NUCLEOTIDE SEQUENCE</scope>
    <source>
        <strain evidence="1">S1</strain>
    </source>
</reference>
<sequence length="427" mass="49083">MSKLTKLITKPRLFFRDAKINRSNAEPSKLVAKKNIPTQKKVESKKEKAVTKPKINSLDHFNILDDIRVILHSGENFDAGVAHLKPWIAVLMRSNVKFLILVRNLNLFEWVKTNFPWTYISYAKGAQDIENLLNKMPYANTVLYPSSTGNNIHLVRFSYLNHIFIGHGDSDKASSAHKGLRLYDEIWTAGEAHIDRFRNSDFNTQHMIFNKVGRPNSKKIIEACQSNWKKRNYRVLYLPTWEGHFEESNYSSALISGGIIQTVANNLKLHIDAKFHHITGSRISELKNLDDNLGQYNSDEENRVTVIPRTIPVDTILATYNIFICDISAVISECLAGNGPIFVYIPQDREINISSSNMAYGDYCYTFSTLNELEEKLSSVLDGNDYLEEKRKFAMDYILGYEETLNDKFVKEIKKIYEQPQKITQLK</sequence>
<accession>A0AAW5MNL3</accession>
<dbReference type="InterPro" id="IPR043148">
    <property type="entry name" value="TagF_C"/>
</dbReference>
<dbReference type="SUPFAM" id="SSF53756">
    <property type="entry name" value="UDP-Glycosyltransferase/glycogen phosphorylase"/>
    <property type="match status" value="1"/>
</dbReference>
<proteinExistence type="predicted"/>
<protein>
    <submittedName>
        <fullName evidence="1">CDP-glycerol glycerophosphotransferase family protein</fullName>
    </submittedName>
</protein>
<organism evidence="1 2">
    <name type="scientific">Escherichia marmotae</name>
    <dbReference type="NCBI Taxonomy" id="1499973"/>
    <lineage>
        <taxon>Bacteria</taxon>
        <taxon>Pseudomonadati</taxon>
        <taxon>Pseudomonadota</taxon>
        <taxon>Gammaproteobacteria</taxon>
        <taxon>Enterobacterales</taxon>
        <taxon>Enterobacteriaceae</taxon>
        <taxon>Escherichia</taxon>
    </lineage>
</organism>
<comment type="caution">
    <text evidence="1">The sequence shown here is derived from an EMBL/GenBank/DDBJ whole genome shotgun (WGS) entry which is preliminary data.</text>
</comment>
<evidence type="ECO:0000313" key="2">
    <source>
        <dbReference type="Proteomes" id="UP001206878"/>
    </source>
</evidence>
<dbReference type="Proteomes" id="UP001206878">
    <property type="component" value="Unassembled WGS sequence"/>
</dbReference>
<dbReference type="AlphaFoldDB" id="A0AAW5MNL3"/>
<dbReference type="EMBL" id="JANPXH010000002">
    <property type="protein sequence ID" value="MCR6674566.1"/>
    <property type="molecule type" value="Genomic_DNA"/>
</dbReference>
<evidence type="ECO:0000313" key="1">
    <source>
        <dbReference type="EMBL" id="MCR6674566.1"/>
    </source>
</evidence>
<dbReference type="Gene3D" id="3.40.50.12580">
    <property type="match status" value="1"/>
</dbReference>